<dbReference type="PANTHER" id="PTHR43463">
    <property type="entry name" value="NICOTINATE-NUCLEOTIDE--DIMETHYLBENZIMIDAZOLE PHOSPHORIBOSYLTRANSFERASE"/>
    <property type="match status" value="1"/>
</dbReference>
<keyword evidence="8 11" id="KW-0808">Transferase</keyword>
<dbReference type="EC" id="2.4.2.21" evidence="4 11"/>
<dbReference type="CDD" id="cd02439">
    <property type="entry name" value="DMB-PRT_CobT"/>
    <property type="match status" value="1"/>
</dbReference>
<evidence type="ECO:0000256" key="9">
    <source>
        <dbReference type="ARBA" id="ARBA00030686"/>
    </source>
</evidence>
<dbReference type="InterPro" id="IPR003200">
    <property type="entry name" value="Nict_dMeBzImd_PRibTrfase"/>
</dbReference>
<name>A0A9D1T5K7_9FIRM</name>
<dbReference type="NCBIfam" id="NF000996">
    <property type="entry name" value="PRK00105.1"/>
    <property type="match status" value="1"/>
</dbReference>
<evidence type="ECO:0000256" key="8">
    <source>
        <dbReference type="ARBA" id="ARBA00022679"/>
    </source>
</evidence>
<evidence type="ECO:0000313" key="13">
    <source>
        <dbReference type="Proteomes" id="UP000886723"/>
    </source>
</evidence>
<dbReference type="InterPro" id="IPR036087">
    <property type="entry name" value="Nict_dMeBzImd_PRibTrfase_sf"/>
</dbReference>
<dbReference type="NCBIfam" id="TIGR03160">
    <property type="entry name" value="cobT_DBIPRT"/>
    <property type="match status" value="1"/>
</dbReference>
<dbReference type="GO" id="GO:0009236">
    <property type="term" value="P:cobalamin biosynthetic process"/>
    <property type="evidence" value="ECO:0007669"/>
    <property type="project" value="UniProtKB-UniRule"/>
</dbReference>
<dbReference type="Pfam" id="PF02277">
    <property type="entry name" value="DBI_PRT"/>
    <property type="match status" value="1"/>
</dbReference>
<evidence type="ECO:0000256" key="3">
    <source>
        <dbReference type="ARBA" id="ARBA00007110"/>
    </source>
</evidence>
<reference evidence="12" key="2">
    <citation type="journal article" date="2021" name="PeerJ">
        <title>Extensive microbial diversity within the chicken gut microbiome revealed by metagenomics and culture.</title>
        <authorList>
            <person name="Gilroy R."/>
            <person name="Ravi A."/>
            <person name="Getino M."/>
            <person name="Pursley I."/>
            <person name="Horton D.L."/>
            <person name="Alikhan N.F."/>
            <person name="Baker D."/>
            <person name="Gharbi K."/>
            <person name="Hall N."/>
            <person name="Watson M."/>
            <person name="Adriaenssens E.M."/>
            <person name="Foster-Nyarko E."/>
            <person name="Jarju S."/>
            <person name="Secka A."/>
            <person name="Antonio M."/>
            <person name="Oren A."/>
            <person name="Chaudhuri R.R."/>
            <person name="La Ragione R."/>
            <person name="Hildebrand F."/>
            <person name="Pallen M.J."/>
        </authorList>
    </citation>
    <scope>NUCLEOTIDE SEQUENCE</scope>
    <source>
        <strain evidence="12">ChiBcec2-4451</strain>
    </source>
</reference>
<comment type="pathway">
    <text evidence="2 11">Nucleoside biosynthesis; alpha-ribazole biosynthesis; alpha-ribazole from 5,6-dimethylbenzimidazole: step 1/2.</text>
</comment>
<dbReference type="InterPro" id="IPR017846">
    <property type="entry name" value="Nict_dMeBzImd_PRibTrfase_bact"/>
</dbReference>
<dbReference type="HAMAP" id="MF_00230">
    <property type="entry name" value="CobT"/>
    <property type="match status" value="1"/>
</dbReference>
<evidence type="ECO:0000256" key="5">
    <source>
        <dbReference type="ARBA" id="ARBA00015486"/>
    </source>
</evidence>
<dbReference type="Gene3D" id="3.40.50.10210">
    <property type="match status" value="1"/>
</dbReference>
<dbReference type="FunFam" id="3.40.50.10210:FF:000001">
    <property type="entry name" value="Nicotinate-nucleotide--dimethylbenzimidazole phosphoribosyltransferase"/>
    <property type="match status" value="1"/>
</dbReference>
<comment type="similarity">
    <text evidence="3 11">Belongs to the CobT family.</text>
</comment>
<evidence type="ECO:0000313" key="12">
    <source>
        <dbReference type="EMBL" id="HIV11879.1"/>
    </source>
</evidence>
<accession>A0A9D1T5K7</accession>
<evidence type="ECO:0000256" key="1">
    <source>
        <dbReference type="ARBA" id="ARBA00002197"/>
    </source>
</evidence>
<keyword evidence="6 11" id="KW-0169">Cobalamin biosynthesis</keyword>
<evidence type="ECO:0000256" key="10">
    <source>
        <dbReference type="ARBA" id="ARBA00047340"/>
    </source>
</evidence>
<dbReference type="Proteomes" id="UP000886723">
    <property type="component" value="Unassembled WGS sequence"/>
</dbReference>
<dbReference type="EMBL" id="DVON01000036">
    <property type="protein sequence ID" value="HIV11879.1"/>
    <property type="molecule type" value="Genomic_DNA"/>
</dbReference>
<dbReference type="SUPFAM" id="SSF52733">
    <property type="entry name" value="Nicotinate mononucleotide:5,6-dimethylbenzimidazole phosphoribosyltransferase (CobT)"/>
    <property type="match status" value="1"/>
</dbReference>
<evidence type="ECO:0000256" key="2">
    <source>
        <dbReference type="ARBA" id="ARBA00005049"/>
    </source>
</evidence>
<dbReference type="InterPro" id="IPR023195">
    <property type="entry name" value="Nict_dMeBzImd_PRibTrfase_N"/>
</dbReference>
<evidence type="ECO:0000256" key="11">
    <source>
        <dbReference type="HAMAP-Rule" id="MF_00230"/>
    </source>
</evidence>
<comment type="catalytic activity">
    <reaction evidence="10 11">
        <text>5,6-dimethylbenzimidazole + nicotinate beta-D-ribonucleotide = alpha-ribazole 5'-phosphate + nicotinate + H(+)</text>
        <dbReference type="Rhea" id="RHEA:11196"/>
        <dbReference type="ChEBI" id="CHEBI:15378"/>
        <dbReference type="ChEBI" id="CHEBI:15890"/>
        <dbReference type="ChEBI" id="CHEBI:32544"/>
        <dbReference type="ChEBI" id="CHEBI:57502"/>
        <dbReference type="ChEBI" id="CHEBI:57918"/>
        <dbReference type="EC" id="2.4.2.21"/>
    </reaction>
</comment>
<dbReference type="PANTHER" id="PTHR43463:SF1">
    <property type="entry name" value="NICOTINATE-NUCLEOTIDE--DIMETHYLBENZIMIDAZOLE PHOSPHORIBOSYLTRANSFERASE"/>
    <property type="match status" value="1"/>
</dbReference>
<keyword evidence="7 11" id="KW-0328">Glycosyltransferase</keyword>
<dbReference type="AlphaFoldDB" id="A0A9D1T5K7"/>
<protein>
    <recommendedName>
        <fullName evidence="5 11">Nicotinate-nucleotide--dimethylbenzimidazole phosphoribosyltransferase</fullName>
        <shortName evidence="11">NN:DBI PRT</shortName>
        <ecNumber evidence="4 11">2.4.2.21</ecNumber>
    </recommendedName>
    <alternativeName>
        <fullName evidence="9 11">N(1)-alpha-phosphoribosyltransferase</fullName>
    </alternativeName>
</protein>
<evidence type="ECO:0000256" key="7">
    <source>
        <dbReference type="ARBA" id="ARBA00022676"/>
    </source>
</evidence>
<reference evidence="12" key="1">
    <citation type="submission" date="2020-10" db="EMBL/GenBank/DDBJ databases">
        <authorList>
            <person name="Gilroy R."/>
        </authorList>
    </citation>
    <scope>NUCLEOTIDE SEQUENCE</scope>
    <source>
        <strain evidence="12">ChiBcec2-4451</strain>
    </source>
</reference>
<comment type="function">
    <text evidence="1 11">Catalyzes the synthesis of alpha-ribazole-5'-phosphate from nicotinate mononucleotide (NAMN) and 5,6-dimethylbenzimidazole (DMB).</text>
</comment>
<evidence type="ECO:0000256" key="4">
    <source>
        <dbReference type="ARBA" id="ARBA00011991"/>
    </source>
</evidence>
<comment type="caution">
    <text evidence="12">The sequence shown here is derived from an EMBL/GenBank/DDBJ whole genome shotgun (WGS) entry which is preliminary data.</text>
</comment>
<sequence length="349" mass="36823">MKLEEALGRIRPASKETMDAAKERWDNIAMPLHSLGRLQDTIVRIAGMTGNVEVSLKKKALLVMCADNGVVEEGVTQTGQEVTLLVAENMVKQEAVSSLFCRRAGADLFPVDVGIAAESHAINRKIAWGTKNMTKGPAMTRQEAEKAIEVGISMVEELKEKGYTIIATGEMGIGNTTTSSAVTAVLLGQDPARVTGRGAGLSSAGLDRKVDAIRRAIALNQPDPEDPVDVLAKVGGLDLAGLVGAFIGGAAMRIPVVADGFISCAAALCALRICPQVKDYLITSHRSKEPGAAMVLEALDVPAFLDCDMCLGEGTGAVAIYPLLDMAMTIYGGMTTFAENNMDNYVPLT</sequence>
<gene>
    <name evidence="11 12" type="primary">cobT</name>
    <name evidence="12" type="ORF">IAA63_01895</name>
</gene>
<proteinExistence type="inferred from homology"/>
<dbReference type="GO" id="GO:0008939">
    <property type="term" value="F:nicotinate-nucleotide-dimethylbenzimidazole phosphoribosyltransferase activity"/>
    <property type="evidence" value="ECO:0007669"/>
    <property type="project" value="UniProtKB-UniRule"/>
</dbReference>
<dbReference type="Gene3D" id="1.10.1610.10">
    <property type="match status" value="1"/>
</dbReference>
<feature type="active site" description="Proton acceptor" evidence="11">
    <location>
        <position position="313"/>
    </location>
</feature>
<organism evidence="12 13">
    <name type="scientific">Candidatus Pullilachnospira stercoravium</name>
    <dbReference type="NCBI Taxonomy" id="2840913"/>
    <lineage>
        <taxon>Bacteria</taxon>
        <taxon>Bacillati</taxon>
        <taxon>Bacillota</taxon>
        <taxon>Clostridia</taxon>
        <taxon>Lachnospirales</taxon>
        <taxon>Lachnospiraceae</taxon>
        <taxon>Lachnospiraceae incertae sedis</taxon>
        <taxon>Candidatus Pullilachnospira</taxon>
    </lineage>
</organism>
<evidence type="ECO:0000256" key="6">
    <source>
        <dbReference type="ARBA" id="ARBA00022573"/>
    </source>
</evidence>